<sequence>MSSSTEMATRASELVARVDELRRAEAQFGRRLAAVRAPNDTDREAMRYILDASDDSPATPGGLAAHLNVSTAAITSLLRRLQERGQIVVGPHPADARSKVLRPSLRDLNAQADELTQRIESLASEFTPDQTDAITRFLRRLAEEIGDLP</sequence>
<dbReference type="Pfam" id="PF12802">
    <property type="entry name" value="MarR_2"/>
    <property type="match status" value="1"/>
</dbReference>
<accession>A0A4Y5YLR4</accession>
<dbReference type="GO" id="GO:0003700">
    <property type="term" value="F:DNA-binding transcription factor activity"/>
    <property type="evidence" value="ECO:0007669"/>
    <property type="project" value="InterPro"/>
</dbReference>
<name>A0A4Y5YLR4_9MICO</name>
<dbReference type="EMBL" id="CP041040">
    <property type="protein sequence ID" value="QDE33548.1"/>
    <property type="molecule type" value="Genomic_DNA"/>
</dbReference>
<dbReference type="GO" id="GO:0006950">
    <property type="term" value="P:response to stress"/>
    <property type="evidence" value="ECO:0007669"/>
    <property type="project" value="TreeGrafter"/>
</dbReference>
<reference evidence="2 3" key="1">
    <citation type="submission" date="2019-06" db="EMBL/GenBank/DDBJ databases">
        <title>Complete genome of Microbacterium foliorum M2.</title>
        <authorList>
            <person name="Cao G."/>
        </authorList>
    </citation>
    <scope>NUCLEOTIDE SEQUENCE [LARGE SCALE GENOMIC DNA]</scope>
    <source>
        <strain evidence="2 3">M2</strain>
    </source>
</reference>
<evidence type="ECO:0000313" key="2">
    <source>
        <dbReference type="EMBL" id="QDE33548.1"/>
    </source>
</evidence>
<feature type="domain" description="HTH marR-type" evidence="1">
    <location>
        <begin position="50"/>
        <end position="98"/>
    </location>
</feature>
<dbReference type="InterPro" id="IPR036390">
    <property type="entry name" value="WH_DNA-bd_sf"/>
</dbReference>
<dbReference type="InterPro" id="IPR000835">
    <property type="entry name" value="HTH_MarR-typ"/>
</dbReference>
<dbReference type="AlphaFoldDB" id="A0A4Y5YLR4"/>
<organism evidence="2 3">
    <name type="scientific">Microbacterium foliorum</name>
    <dbReference type="NCBI Taxonomy" id="104336"/>
    <lineage>
        <taxon>Bacteria</taxon>
        <taxon>Bacillati</taxon>
        <taxon>Actinomycetota</taxon>
        <taxon>Actinomycetes</taxon>
        <taxon>Micrococcales</taxon>
        <taxon>Microbacteriaceae</taxon>
        <taxon>Microbacterium</taxon>
    </lineage>
</organism>
<dbReference type="Gene3D" id="1.10.10.10">
    <property type="entry name" value="Winged helix-like DNA-binding domain superfamily/Winged helix DNA-binding domain"/>
    <property type="match status" value="1"/>
</dbReference>
<dbReference type="InterPro" id="IPR036388">
    <property type="entry name" value="WH-like_DNA-bd_sf"/>
</dbReference>
<gene>
    <name evidence="2" type="ORF">FIV50_01275</name>
</gene>
<evidence type="ECO:0000259" key="1">
    <source>
        <dbReference type="Pfam" id="PF12802"/>
    </source>
</evidence>
<dbReference type="SUPFAM" id="SSF46785">
    <property type="entry name" value="Winged helix' DNA-binding domain"/>
    <property type="match status" value="1"/>
</dbReference>
<dbReference type="InterPro" id="IPR039422">
    <property type="entry name" value="MarR/SlyA-like"/>
</dbReference>
<dbReference type="OrthoDB" id="162531at2"/>
<proteinExistence type="predicted"/>
<evidence type="ECO:0000313" key="3">
    <source>
        <dbReference type="Proteomes" id="UP000316125"/>
    </source>
</evidence>
<dbReference type="PANTHER" id="PTHR33164">
    <property type="entry name" value="TRANSCRIPTIONAL REGULATOR, MARR FAMILY"/>
    <property type="match status" value="1"/>
</dbReference>
<dbReference type="RefSeq" id="WP_140035843.1">
    <property type="nucleotide sequence ID" value="NZ_CP041040.1"/>
</dbReference>
<dbReference type="Proteomes" id="UP000316125">
    <property type="component" value="Chromosome"/>
</dbReference>
<protein>
    <submittedName>
        <fullName evidence="2">Winged helix-turn-helix transcriptional regulator</fullName>
    </submittedName>
</protein>
<dbReference type="PANTHER" id="PTHR33164:SF43">
    <property type="entry name" value="HTH-TYPE TRANSCRIPTIONAL REPRESSOR YETL"/>
    <property type="match status" value="1"/>
</dbReference>